<dbReference type="PROSITE" id="PS51257">
    <property type="entry name" value="PROKAR_LIPOPROTEIN"/>
    <property type="match status" value="1"/>
</dbReference>
<sequence length="197" mass="22811">MRKNVAILLIFVLCFIVVGCTEIKNKKPSEIDLKPGKFELYDLSIYDTKTKKQIYLGMSKEEVDSILGEPVKSEKIGALYSYDGFCVAYRDDKVVCMSMHVDDISPYDRFITNRNISLGDNKKDVVEAYGADWQSEKLGTYIILRKDNQFVLLEISQIDDYKEYDTNNIFFITFISNDENKIDCISISDYNYGRFLK</sequence>
<organism evidence="1 2">
    <name type="scientific">Thermoclostridium stercorarium subsp. thermolacticum DSM 2910</name>
    <dbReference type="NCBI Taxonomy" id="1121336"/>
    <lineage>
        <taxon>Bacteria</taxon>
        <taxon>Bacillati</taxon>
        <taxon>Bacillota</taxon>
        <taxon>Clostridia</taxon>
        <taxon>Eubacteriales</taxon>
        <taxon>Oscillospiraceae</taxon>
        <taxon>Thermoclostridium</taxon>
    </lineage>
</organism>
<reference evidence="1 2" key="1">
    <citation type="submission" date="2016-02" db="EMBL/GenBank/DDBJ databases">
        <title>Comparison of Clostridium stercorarium subspecies using comparative genomics and transcriptomics.</title>
        <authorList>
            <person name="Schellenberg J."/>
            <person name="Thallinger G."/>
            <person name="Levin D.B."/>
            <person name="Zhang X."/>
            <person name="Alvare G."/>
            <person name="Fristensky B."/>
            <person name="Sparling R."/>
        </authorList>
    </citation>
    <scope>NUCLEOTIDE SEQUENCE [LARGE SCALE GENOMIC DNA]</scope>
    <source>
        <strain evidence="1 2">DSM 2910</strain>
    </source>
</reference>
<evidence type="ECO:0000313" key="2">
    <source>
        <dbReference type="Proteomes" id="UP000092971"/>
    </source>
</evidence>
<dbReference type="EMBL" id="CP014672">
    <property type="protein sequence ID" value="ANW98727.1"/>
    <property type="molecule type" value="Genomic_DNA"/>
</dbReference>
<dbReference type="Proteomes" id="UP000092971">
    <property type="component" value="Chromosome"/>
</dbReference>
<accession>A0A1B1YDA0</accession>
<protein>
    <recommendedName>
        <fullName evidence="3">Lipoprotein</fullName>
    </recommendedName>
</protein>
<name>A0A1B1YDA0_THEST</name>
<dbReference type="RefSeq" id="WP_065821325.1">
    <property type="nucleotide sequence ID" value="NZ_CP014672.1"/>
</dbReference>
<evidence type="ECO:0000313" key="1">
    <source>
        <dbReference type="EMBL" id="ANW98727.1"/>
    </source>
</evidence>
<dbReference type="OrthoDB" id="2590165at2"/>
<proteinExistence type="predicted"/>
<dbReference type="AlphaFoldDB" id="A0A1B1YDA0"/>
<gene>
    <name evidence="1" type="ORF">CSTERTH_06630</name>
</gene>
<evidence type="ECO:0008006" key="3">
    <source>
        <dbReference type="Google" id="ProtNLM"/>
    </source>
</evidence>